<dbReference type="InterPro" id="IPR046341">
    <property type="entry name" value="SET_dom_sf"/>
</dbReference>
<dbReference type="GO" id="GO:0032259">
    <property type="term" value="P:methylation"/>
    <property type="evidence" value="ECO:0007669"/>
    <property type="project" value="UniProtKB-KW"/>
</dbReference>
<proteinExistence type="predicted"/>
<evidence type="ECO:0000256" key="5">
    <source>
        <dbReference type="ARBA" id="ARBA00022691"/>
    </source>
</evidence>
<protein>
    <submittedName>
        <fullName evidence="10">Histone-lysine N-methyltransferase SETMAR</fullName>
    </submittedName>
</protein>
<feature type="compositionally biased region" description="Low complexity" evidence="8">
    <location>
        <begin position="167"/>
        <end position="179"/>
    </location>
</feature>
<dbReference type="EMBL" id="BMAT01010129">
    <property type="protein sequence ID" value="GFS20713.1"/>
    <property type="molecule type" value="Genomic_DNA"/>
</dbReference>
<gene>
    <name evidence="10" type="ORF">ElyMa_005063500</name>
</gene>
<dbReference type="Proteomes" id="UP000762676">
    <property type="component" value="Unassembled WGS sequence"/>
</dbReference>
<comment type="subcellular location">
    <subcellularLocation>
        <location evidence="1">Chromosome</location>
    </subcellularLocation>
</comment>
<evidence type="ECO:0000256" key="4">
    <source>
        <dbReference type="ARBA" id="ARBA00022679"/>
    </source>
</evidence>
<feature type="domain" description="SET" evidence="9">
    <location>
        <begin position="1"/>
        <end position="108"/>
    </location>
</feature>
<keyword evidence="2" id="KW-0158">Chromosome</keyword>
<dbReference type="GO" id="GO:0046872">
    <property type="term" value="F:metal ion binding"/>
    <property type="evidence" value="ECO:0007669"/>
    <property type="project" value="UniProtKB-KW"/>
</dbReference>
<evidence type="ECO:0000256" key="3">
    <source>
        <dbReference type="ARBA" id="ARBA00022603"/>
    </source>
</evidence>
<accession>A0AAV4JFQ3</accession>
<evidence type="ECO:0000256" key="8">
    <source>
        <dbReference type="SAM" id="MobiDB-lite"/>
    </source>
</evidence>
<sequence>MESLKRLSFVCEYAGELIDKAEAKKRLQEADKSGESNYLICLKEHSQGSFLCTFVDPRHVGNLGRFINHSCDPNLVMLPVRVNHSIPRLALFSRQDLEAGEELTFDYSGCSTFRAGPNQLSDEADGSNKSKQGNHEQIEDAPTGRSKRKREATPSNGKSPKLHDITASTGSPMSSSSASDSDEAFSS</sequence>
<dbReference type="PROSITE" id="PS50280">
    <property type="entry name" value="SET"/>
    <property type="match status" value="1"/>
</dbReference>
<keyword evidence="7" id="KW-0862">Zinc</keyword>
<dbReference type="InterPro" id="IPR001214">
    <property type="entry name" value="SET_dom"/>
</dbReference>
<keyword evidence="6" id="KW-0479">Metal-binding</keyword>
<dbReference type="PANTHER" id="PTHR46223:SF3">
    <property type="entry name" value="HISTONE-LYSINE N-METHYLTRANSFERASE SET-23"/>
    <property type="match status" value="1"/>
</dbReference>
<evidence type="ECO:0000313" key="10">
    <source>
        <dbReference type="EMBL" id="GFS20713.1"/>
    </source>
</evidence>
<evidence type="ECO:0000259" key="9">
    <source>
        <dbReference type="PROSITE" id="PS50280"/>
    </source>
</evidence>
<dbReference type="Gene3D" id="2.170.270.10">
    <property type="entry name" value="SET domain"/>
    <property type="match status" value="1"/>
</dbReference>
<dbReference type="AlphaFoldDB" id="A0AAV4JFQ3"/>
<dbReference type="SUPFAM" id="SSF82199">
    <property type="entry name" value="SET domain"/>
    <property type="match status" value="1"/>
</dbReference>
<name>A0AAV4JFQ3_9GAST</name>
<evidence type="ECO:0000256" key="2">
    <source>
        <dbReference type="ARBA" id="ARBA00022454"/>
    </source>
</evidence>
<keyword evidence="4" id="KW-0808">Transferase</keyword>
<evidence type="ECO:0000256" key="1">
    <source>
        <dbReference type="ARBA" id="ARBA00004286"/>
    </source>
</evidence>
<dbReference type="GO" id="GO:0005694">
    <property type="term" value="C:chromosome"/>
    <property type="evidence" value="ECO:0007669"/>
    <property type="project" value="UniProtKB-SubCell"/>
</dbReference>
<evidence type="ECO:0000313" key="11">
    <source>
        <dbReference type="Proteomes" id="UP000762676"/>
    </source>
</evidence>
<keyword evidence="5" id="KW-0949">S-adenosyl-L-methionine</keyword>
<dbReference type="Pfam" id="PF00856">
    <property type="entry name" value="SET"/>
    <property type="match status" value="1"/>
</dbReference>
<dbReference type="SMART" id="SM00317">
    <property type="entry name" value="SET"/>
    <property type="match status" value="1"/>
</dbReference>
<keyword evidence="3" id="KW-0489">Methyltransferase</keyword>
<evidence type="ECO:0000256" key="6">
    <source>
        <dbReference type="ARBA" id="ARBA00022723"/>
    </source>
</evidence>
<dbReference type="GO" id="GO:0008168">
    <property type="term" value="F:methyltransferase activity"/>
    <property type="evidence" value="ECO:0007669"/>
    <property type="project" value="UniProtKB-KW"/>
</dbReference>
<organism evidence="10 11">
    <name type="scientific">Elysia marginata</name>
    <dbReference type="NCBI Taxonomy" id="1093978"/>
    <lineage>
        <taxon>Eukaryota</taxon>
        <taxon>Metazoa</taxon>
        <taxon>Spiralia</taxon>
        <taxon>Lophotrochozoa</taxon>
        <taxon>Mollusca</taxon>
        <taxon>Gastropoda</taxon>
        <taxon>Heterobranchia</taxon>
        <taxon>Euthyneura</taxon>
        <taxon>Panpulmonata</taxon>
        <taxon>Sacoglossa</taxon>
        <taxon>Placobranchoidea</taxon>
        <taxon>Plakobranchidae</taxon>
        <taxon>Elysia</taxon>
    </lineage>
</organism>
<evidence type="ECO:0000256" key="7">
    <source>
        <dbReference type="ARBA" id="ARBA00022833"/>
    </source>
</evidence>
<dbReference type="InterPro" id="IPR050973">
    <property type="entry name" value="H3K9_Histone-Lys_N-MTase"/>
</dbReference>
<feature type="region of interest" description="Disordered" evidence="8">
    <location>
        <begin position="116"/>
        <end position="187"/>
    </location>
</feature>
<comment type="caution">
    <text evidence="10">The sequence shown here is derived from an EMBL/GenBank/DDBJ whole genome shotgun (WGS) entry which is preliminary data.</text>
</comment>
<dbReference type="PANTHER" id="PTHR46223">
    <property type="entry name" value="HISTONE-LYSINE N-METHYLTRANSFERASE SUV39H"/>
    <property type="match status" value="1"/>
</dbReference>
<reference evidence="10 11" key="1">
    <citation type="journal article" date="2021" name="Elife">
        <title>Chloroplast acquisition without the gene transfer in kleptoplastic sea slugs, Plakobranchus ocellatus.</title>
        <authorList>
            <person name="Maeda T."/>
            <person name="Takahashi S."/>
            <person name="Yoshida T."/>
            <person name="Shimamura S."/>
            <person name="Takaki Y."/>
            <person name="Nagai Y."/>
            <person name="Toyoda A."/>
            <person name="Suzuki Y."/>
            <person name="Arimoto A."/>
            <person name="Ishii H."/>
            <person name="Satoh N."/>
            <person name="Nishiyama T."/>
            <person name="Hasebe M."/>
            <person name="Maruyama T."/>
            <person name="Minagawa J."/>
            <person name="Obokata J."/>
            <person name="Shigenobu S."/>
        </authorList>
    </citation>
    <scope>NUCLEOTIDE SEQUENCE [LARGE SCALE GENOMIC DNA]</scope>
</reference>
<keyword evidence="11" id="KW-1185">Reference proteome</keyword>